<dbReference type="SUPFAM" id="SSF53098">
    <property type="entry name" value="Ribonuclease H-like"/>
    <property type="match status" value="1"/>
</dbReference>
<feature type="region of interest" description="Disordered" evidence="2">
    <location>
        <begin position="463"/>
        <end position="484"/>
    </location>
</feature>
<evidence type="ECO:0000256" key="2">
    <source>
        <dbReference type="SAM" id="MobiDB-lite"/>
    </source>
</evidence>
<feature type="compositionally biased region" description="Basic and acidic residues" evidence="2">
    <location>
        <begin position="463"/>
        <end position="473"/>
    </location>
</feature>
<dbReference type="Pfam" id="PF00665">
    <property type="entry name" value="rve"/>
    <property type="match status" value="1"/>
</dbReference>
<dbReference type="InterPro" id="IPR039537">
    <property type="entry name" value="Retrotran_Ty1/copia-like"/>
</dbReference>
<keyword evidence="5" id="KW-1185">Reference proteome</keyword>
<reference evidence="4" key="2">
    <citation type="submission" date="2022-01" db="EMBL/GenBank/DDBJ databases">
        <authorList>
            <person name="Yamashiro T."/>
            <person name="Shiraishi A."/>
            <person name="Satake H."/>
            <person name="Nakayama K."/>
        </authorList>
    </citation>
    <scope>NUCLEOTIDE SEQUENCE</scope>
</reference>
<dbReference type="InterPro" id="IPR036397">
    <property type="entry name" value="RNaseH_sf"/>
</dbReference>
<evidence type="ECO:0000259" key="3">
    <source>
        <dbReference type="PROSITE" id="PS50994"/>
    </source>
</evidence>
<dbReference type="PANTHER" id="PTHR42648">
    <property type="entry name" value="TRANSPOSASE, PUTATIVE-RELATED"/>
    <property type="match status" value="1"/>
</dbReference>
<evidence type="ECO:0000313" key="4">
    <source>
        <dbReference type="EMBL" id="GJT82298.1"/>
    </source>
</evidence>
<organism evidence="4 5">
    <name type="scientific">Tanacetum coccineum</name>
    <dbReference type="NCBI Taxonomy" id="301880"/>
    <lineage>
        <taxon>Eukaryota</taxon>
        <taxon>Viridiplantae</taxon>
        <taxon>Streptophyta</taxon>
        <taxon>Embryophyta</taxon>
        <taxon>Tracheophyta</taxon>
        <taxon>Spermatophyta</taxon>
        <taxon>Magnoliopsida</taxon>
        <taxon>eudicotyledons</taxon>
        <taxon>Gunneridae</taxon>
        <taxon>Pentapetalae</taxon>
        <taxon>asterids</taxon>
        <taxon>campanulids</taxon>
        <taxon>Asterales</taxon>
        <taxon>Asteraceae</taxon>
        <taxon>Asteroideae</taxon>
        <taxon>Anthemideae</taxon>
        <taxon>Anthemidinae</taxon>
        <taxon>Tanacetum</taxon>
    </lineage>
</organism>
<dbReference type="EMBL" id="BQNB010019154">
    <property type="protein sequence ID" value="GJT82298.1"/>
    <property type="molecule type" value="Genomic_DNA"/>
</dbReference>
<dbReference type="PROSITE" id="PS50994">
    <property type="entry name" value="INTEGRASE"/>
    <property type="match status" value="1"/>
</dbReference>
<feature type="compositionally biased region" description="Low complexity" evidence="2">
    <location>
        <begin position="475"/>
        <end position="484"/>
    </location>
</feature>
<feature type="domain" description="Integrase catalytic" evidence="3">
    <location>
        <begin position="557"/>
        <end position="675"/>
    </location>
</feature>
<name>A0ABQ5H5C5_9ASTR</name>
<evidence type="ECO:0000256" key="1">
    <source>
        <dbReference type="SAM" id="Coils"/>
    </source>
</evidence>
<evidence type="ECO:0000313" key="5">
    <source>
        <dbReference type="Proteomes" id="UP001151760"/>
    </source>
</evidence>
<comment type="caution">
    <text evidence="4">The sequence shown here is derived from an EMBL/GenBank/DDBJ whole genome shotgun (WGS) entry which is preliminary data.</text>
</comment>
<protein>
    <submittedName>
        <fullName evidence="4">Retrovirus-related pol polyprotein from transposon TNT 1-94</fullName>
    </submittedName>
</protein>
<dbReference type="InterPro" id="IPR012337">
    <property type="entry name" value="RNaseH-like_sf"/>
</dbReference>
<dbReference type="InterPro" id="IPR001584">
    <property type="entry name" value="Integrase_cat-core"/>
</dbReference>
<proteinExistence type="predicted"/>
<reference evidence="4" key="1">
    <citation type="journal article" date="2022" name="Int. J. Mol. Sci.">
        <title>Draft Genome of Tanacetum Coccineum: Genomic Comparison of Closely Related Tanacetum-Family Plants.</title>
        <authorList>
            <person name="Yamashiro T."/>
            <person name="Shiraishi A."/>
            <person name="Nakayama K."/>
            <person name="Satake H."/>
        </authorList>
    </citation>
    <scope>NUCLEOTIDE SEQUENCE</scope>
</reference>
<sequence>MLLLLVRGVLNIPKRFFQNVFNQIEAAVDQCSIDKNAFEIQIKQLSIDNDQLLKQIMSQEIMHIAMIYVDSFKLFELNELKAQSQEKDTVIRKLKDRIKSLSGKDSLENVKKDIDEIETINIELEHSVAKLLSENENLRKEREHLKSIYKDQFDSIRKTCVQSKEHCDSLIAQINAKSVENSDLNAQLQEKVFAIKALKNELRKVKGKNVVDTAVSKPNATIAPGMFKLDIEPISHRLKNNRDAHEVYIEKTIENTDTLCEFVECARTQNPSEPLLESAWVKPTTSASESKPSGNTKNNRITQQVEDHSRKVKSSLNKMNSVYELVNNALVKHSIRNAKFEYVCAICNKCLFDANHDMCIIDYVNDVNMRSKFKSKRNKMRKVWKPTGKVFSEIGYSWKPTGRNITIIGNRCPLTRITLNKIVPPKETTIAPVVTPTSRILVYSKRPKATRFVGSSSKVKIVESKTSNSKEPKQSWGSTVSDVPSSSLSDCRLSKLVSGTVRFGNDHIAKIMGYGDYQIGNVTISWVYYVEGLGLPKLKYQKDHLCSACALGKSKKHSHKPKAKDSIQEKLYLLHMDLCWPMRVQSINGRKYILVIVDDFSRFTWVKFLRSKDEVLEFVIKFLKMIQVRLNATVCNIRTDNGTEFVNQTLKAYYEEVRISHQTSVSRSLQQNGVVVATACHTQNRSLIQKRHNKTPYEILHDRKPDLSYLHVFGALCYPTNDGEDLGKLKPKADIGIFVGYAPTKKAF</sequence>
<feature type="coiled-coil region" evidence="1">
    <location>
        <begin position="35"/>
        <end position="148"/>
    </location>
</feature>
<feature type="region of interest" description="Disordered" evidence="2">
    <location>
        <begin position="276"/>
        <end position="311"/>
    </location>
</feature>
<accession>A0ABQ5H5C5</accession>
<dbReference type="Proteomes" id="UP001151760">
    <property type="component" value="Unassembled WGS sequence"/>
</dbReference>
<gene>
    <name evidence="4" type="ORF">Tco_1056640</name>
</gene>
<keyword evidence="1" id="KW-0175">Coiled coil</keyword>
<dbReference type="Gene3D" id="3.30.420.10">
    <property type="entry name" value="Ribonuclease H-like superfamily/Ribonuclease H"/>
    <property type="match status" value="1"/>
</dbReference>
<dbReference type="PANTHER" id="PTHR42648:SF32">
    <property type="entry name" value="RIBONUCLEASE H-LIKE DOMAIN, GAG-PRE-INTEGRASE DOMAIN PROTEIN-RELATED"/>
    <property type="match status" value="1"/>
</dbReference>
<feature type="compositionally biased region" description="Polar residues" evidence="2">
    <location>
        <begin position="283"/>
        <end position="304"/>
    </location>
</feature>